<evidence type="ECO:0000313" key="4">
    <source>
        <dbReference type="Proteomes" id="UP001163046"/>
    </source>
</evidence>
<dbReference type="Pfam" id="PF03571">
    <property type="entry name" value="Peptidase_M49"/>
    <property type="match status" value="1"/>
</dbReference>
<evidence type="ECO:0000313" key="3">
    <source>
        <dbReference type="EMBL" id="KAJ7358877.1"/>
    </source>
</evidence>
<dbReference type="EMBL" id="MU827314">
    <property type="protein sequence ID" value="KAJ7358877.1"/>
    <property type="molecule type" value="Genomic_DNA"/>
</dbReference>
<dbReference type="AlphaFoldDB" id="A0A9W9YMR7"/>
<keyword evidence="1" id="KW-0479">Metal-binding</keyword>
<dbReference type="EC" id="3.4.14.4" evidence="3"/>
<dbReference type="GO" id="GO:0005737">
    <property type="term" value="C:cytoplasm"/>
    <property type="evidence" value="ECO:0007669"/>
    <property type="project" value="TreeGrafter"/>
</dbReference>
<keyword evidence="2 3" id="KW-0378">Hydrolase</keyword>
<dbReference type="PANTHER" id="PTHR23422:SF11">
    <property type="entry name" value="DIPEPTIDYL PEPTIDASE 3"/>
    <property type="match status" value="1"/>
</dbReference>
<evidence type="ECO:0000256" key="2">
    <source>
        <dbReference type="ARBA" id="ARBA00022801"/>
    </source>
</evidence>
<protein>
    <submittedName>
        <fullName evidence="3">Bifunctional diacylglycerol diphosphate phosphatase/phosphatidate phosphatase</fullName>
        <ecNumber evidence="3">3.4.14.4</ecNumber>
    </submittedName>
</protein>
<gene>
    <name evidence="3" type="primary">DPP3_2</name>
    <name evidence="3" type="ORF">OS493_020715</name>
</gene>
<dbReference type="InterPro" id="IPR039461">
    <property type="entry name" value="Peptidase_M49"/>
</dbReference>
<keyword evidence="4" id="KW-1185">Reference proteome</keyword>
<sequence length="184" mass="20890">MARTILMLTVWSTQKTGEKISSWYTDGETWYTQFAELSSSYEECRAECVGIYLCTSKQVLRIFGHEGADADNIVYINWLNMVRAGLLGLEFFTPENKKWRQAHMQARYVILRVLLEAGENLVQLTSTTGSDGKADVLISLDRTKIESVGRPAIGKFLRKTAGIQVNSRLQFRKSTVRSLLSSRR</sequence>
<accession>A0A9W9YMR7</accession>
<dbReference type="Proteomes" id="UP001163046">
    <property type="component" value="Unassembled WGS sequence"/>
</dbReference>
<reference evidence="3" key="1">
    <citation type="submission" date="2023-01" db="EMBL/GenBank/DDBJ databases">
        <title>Genome assembly of the deep-sea coral Lophelia pertusa.</title>
        <authorList>
            <person name="Herrera S."/>
            <person name="Cordes E."/>
        </authorList>
    </citation>
    <scope>NUCLEOTIDE SEQUENCE</scope>
    <source>
        <strain evidence="3">USNM1676648</strain>
        <tissue evidence="3">Polyp</tissue>
    </source>
</reference>
<dbReference type="PANTHER" id="PTHR23422">
    <property type="entry name" value="DIPEPTIDYL PEPTIDASE III-RELATED"/>
    <property type="match status" value="1"/>
</dbReference>
<organism evidence="3 4">
    <name type="scientific">Desmophyllum pertusum</name>
    <dbReference type="NCBI Taxonomy" id="174260"/>
    <lineage>
        <taxon>Eukaryota</taxon>
        <taxon>Metazoa</taxon>
        <taxon>Cnidaria</taxon>
        <taxon>Anthozoa</taxon>
        <taxon>Hexacorallia</taxon>
        <taxon>Scleractinia</taxon>
        <taxon>Caryophylliina</taxon>
        <taxon>Caryophylliidae</taxon>
        <taxon>Desmophyllum</taxon>
    </lineage>
</organism>
<dbReference type="OrthoDB" id="4694525at2759"/>
<dbReference type="GO" id="GO:0008239">
    <property type="term" value="F:dipeptidyl-peptidase activity"/>
    <property type="evidence" value="ECO:0007669"/>
    <property type="project" value="UniProtKB-EC"/>
</dbReference>
<proteinExistence type="predicted"/>
<comment type="caution">
    <text evidence="3">The sequence shown here is derived from an EMBL/GenBank/DDBJ whole genome shotgun (WGS) entry which is preliminary data.</text>
</comment>
<evidence type="ECO:0000256" key="1">
    <source>
        <dbReference type="ARBA" id="ARBA00022723"/>
    </source>
</evidence>
<dbReference type="GO" id="GO:0046872">
    <property type="term" value="F:metal ion binding"/>
    <property type="evidence" value="ECO:0007669"/>
    <property type="project" value="UniProtKB-KW"/>
</dbReference>
<name>A0A9W9YMR7_9CNID</name>